<organism evidence="2 3">
    <name type="scientific">Portunus trituberculatus</name>
    <name type="common">Swimming crab</name>
    <name type="synonym">Neptunus trituberculatus</name>
    <dbReference type="NCBI Taxonomy" id="210409"/>
    <lineage>
        <taxon>Eukaryota</taxon>
        <taxon>Metazoa</taxon>
        <taxon>Ecdysozoa</taxon>
        <taxon>Arthropoda</taxon>
        <taxon>Crustacea</taxon>
        <taxon>Multicrustacea</taxon>
        <taxon>Malacostraca</taxon>
        <taxon>Eumalacostraca</taxon>
        <taxon>Eucarida</taxon>
        <taxon>Decapoda</taxon>
        <taxon>Pleocyemata</taxon>
        <taxon>Brachyura</taxon>
        <taxon>Eubrachyura</taxon>
        <taxon>Portunoidea</taxon>
        <taxon>Portunidae</taxon>
        <taxon>Portuninae</taxon>
        <taxon>Portunus</taxon>
    </lineage>
</organism>
<gene>
    <name evidence="2" type="ORF">E2C01_098066</name>
</gene>
<name>A0A5B7KB75_PORTR</name>
<feature type="region of interest" description="Disordered" evidence="1">
    <location>
        <begin position="1"/>
        <end position="32"/>
    </location>
</feature>
<dbReference type="EMBL" id="VSRR010131605">
    <property type="protein sequence ID" value="MPD02478.1"/>
    <property type="molecule type" value="Genomic_DNA"/>
</dbReference>
<keyword evidence="3" id="KW-1185">Reference proteome</keyword>
<protein>
    <submittedName>
        <fullName evidence="2">Uncharacterized protein</fullName>
    </submittedName>
</protein>
<evidence type="ECO:0000313" key="2">
    <source>
        <dbReference type="EMBL" id="MPD02478.1"/>
    </source>
</evidence>
<evidence type="ECO:0000313" key="3">
    <source>
        <dbReference type="Proteomes" id="UP000324222"/>
    </source>
</evidence>
<proteinExistence type="predicted"/>
<reference evidence="2 3" key="1">
    <citation type="submission" date="2019-05" db="EMBL/GenBank/DDBJ databases">
        <title>Another draft genome of Portunus trituberculatus and its Hox gene families provides insights of decapod evolution.</title>
        <authorList>
            <person name="Jeong J.-H."/>
            <person name="Song I."/>
            <person name="Kim S."/>
            <person name="Choi T."/>
            <person name="Kim D."/>
            <person name="Ryu S."/>
            <person name="Kim W."/>
        </authorList>
    </citation>
    <scope>NUCLEOTIDE SEQUENCE [LARGE SCALE GENOMIC DNA]</scope>
    <source>
        <tissue evidence="2">Muscle</tissue>
    </source>
</reference>
<dbReference type="AlphaFoldDB" id="A0A5B7KB75"/>
<evidence type="ECO:0000256" key="1">
    <source>
        <dbReference type="SAM" id="MobiDB-lite"/>
    </source>
</evidence>
<accession>A0A5B7KB75</accession>
<dbReference type="Proteomes" id="UP000324222">
    <property type="component" value="Unassembled WGS sequence"/>
</dbReference>
<sequence>MAGEGRPARIWQASGEGMAGNGKMVDGVSGRKRPPLPDTLYFTPFASNIETHSAARTISEPVHTRSLCRG</sequence>
<comment type="caution">
    <text evidence="2">The sequence shown here is derived from an EMBL/GenBank/DDBJ whole genome shotgun (WGS) entry which is preliminary data.</text>
</comment>